<sequence>MEEYTLCSSSTEQGEIPIIHVKRFKEEPPLFPRTKSQLQYMYLPNKPLFVGPNTIPRSCDYQVNVLTTKLKKRLKHDLPYPFLCLSMNLDKTFFEGKFIFVSEAQETDDANDLLLVRTKERIIHIKEEAGPNTEGRNEIRLEHIKDKQHDMYKDACQDFVAGKLLEDTEERKVNVIIRDSTINSLLKKEVYTHFYVKKENGKLYVVFDEVYTREIKYYDYLTKYGEEVIRSLKSSETRVYCGGEATVVVYSSTLFYSSSGIQRLFGGIDVEKSVDVVVNIEDVRAVKSSGAIGNEVKVILGIRLEEGEYVFNNGKIYAASPDGERFAFDGVVFTDFMDNPEPSSD</sequence>
<reference evidence="1" key="1">
    <citation type="submission" date="2021-05" db="EMBL/GenBank/DDBJ databases">
        <title>Encephalitozoon hellem ATCC 50604 Complete Genome.</title>
        <authorList>
            <person name="Mascarenhas dos Santos A.C."/>
            <person name="Julian A.T."/>
            <person name="Pombert J.-F."/>
        </authorList>
    </citation>
    <scope>NUCLEOTIDE SEQUENCE</scope>
    <source>
        <strain evidence="1">ATCC 50604</strain>
    </source>
</reference>
<accession>A0A9Q9CA12</accession>
<evidence type="ECO:0000313" key="2">
    <source>
        <dbReference type="Proteomes" id="UP001059546"/>
    </source>
</evidence>
<dbReference type="Proteomes" id="UP001059546">
    <property type="component" value="Chromosome IV"/>
</dbReference>
<evidence type="ECO:0000313" key="1">
    <source>
        <dbReference type="EMBL" id="UTX43033.1"/>
    </source>
</evidence>
<proteinExistence type="predicted"/>
<dbReference type="EMBL" id="CP075150">
    <property type="protein sequence ID" value="UTX43033.1"/>
    <property type="molecule type" value="Genomic_DNA"/>
</dbReference>
<name>A0A9Q9CA12_ENCHE</name>
<organism evidence="1 2">
    <name type="scientific">Encephalitozoon hellem</name>
    <name type="common">Microsporidian parasite</name>
    <dbReference type="NCBI Taxonomy" id="27973"/>
    <lineage>
        <taxon>Eukaryota</taxon>
        <taxon>Fungi</taxon>
        <taxon>Fungi incertae sedis</taxon>
        <taxon>Microsporidia</taxon>
        <taxon>Unikaryonidae</taxon>
        <taxon>Encephalitozoon</taxon>
    </lineage>
</organism>
<gene>
    <name evidence="1" type="ORF">GPU96_04g07680</name>
</gene>
<dbReference type="AlphaFoldDB" id="A0A9Q9CA12"/>
<protein>
    <submittedName>
        <fullName evidence="1">Uncharacterized protein</fullName>
    </submittedName>
</protein>